<comment type="caution">
    <text evidence="10">The sequence shown here is derived from an EMBL/GenBank/DDBJ whole genome shotgun (WGS) entry which is preliminary data.</text>
</comment>
<feature type="transmembrane region" description="Helical" evidence="8">
    <location>
        <begin position="394"/>
        <end position="414"/>
    </location>
</feature>
<feature type="transmembrane region" description="Helical" evidence="8">
    <location>
        <begin position="421"/>
        <end position="440"/>
    </location>
</feature>
<keyword evidence="5 8" id="KW-1133">Transmembrane helix</keyword>
<keyword evidence="4 8" id="KW-0812">Transmembrane</keyword>
<gene>
    <name evidence="10" type="ORF">IFR04_001759</name>
</gene>
<feature type="transmembrane region" description="Helical" evidence="8">
    <location>
        <begin position="312"/>
        <end position="334"/>
    </location>
</feature>
<keyword evidence="11" id="KW-1185">Reference proteome</keyword>
<evidence type="ECO:0000259" key="9">
    <source>
        <dbReference type="PROSITE" id="PS50850"/>
    </source>
</evidence>
<feature type="transmembrane region" description="Helical" evidence="8">
    <location>
        <begin position="285"/>
        <end position="306"/>
    </location>
</feature>
<evidence type="ECO:0000256" key="1">
    <source>
        <dbReference type="ARBA" id="ARBA00004141"/>
    </source>
</evidence>
<feature type="transmembrane region" description="Helical" evidence="8">
    <location>
        <begin position="562"/>
        <end position="580"/>
    </location>
</feature>
<sequence>MASSNDSAVVVEHSYPEKGPGTAQTTNHDKDNGSSQPVSIDGAKPTSDDSIDTNFQPGIQNIEAVTVAWSKTWLIVAYALIWLIYFIQGLVATTVGSFLPYVTSDFALHSLTPTVGIISTVIGGVTNLNIAKILDIFGRPQGFLFSVILAVVGLIMSAACNNVEAYAASQVFYTVGINGLGYSLSVFVADTTSLRHRGLMQAFATSPNLITCWLGGPISTAFLEGAGWRWGFGMFAIIVPVFTLPLFGLFQYQYVKAKKEGIINKRDSGRTTWQSVTYYAREFDAVGLFLISAGAAFFLLSFNLYFQQAKGFGSALIICFLVFGLLLLIAFGIWEKFFAKVSFIPWDILKDRTVLGACLLSFTLFISNSCWALYFSSFLQVVNGLSVTHASYVVQIQTIGSVLTALAGGGIISWTGRYRPISLYFGVPVLILGQGLLIYFRRPDQSIGYIVMCQIFISFASGILIICDEIAIMAAASKQQFFAVSIAVLGLFGSFGSAIGLTISSAIWQNILPNKLALYLSAEDLPNLVMIYADITTQLSYPVGSPTRLAIQHAYGDAQRSLLIAATTVWVLGVVAVLMWRDIKVIGIKQTKGTVV</sequence>
<dbReference type="PROSITE" id="PS50850">
    <property type="entry name" value="MFS"/>
    <property type="match status" value="1"/>
</dbReference>
<evidence type="ECO:0000256" key="4">
    <source>
        <dbReference type="ARBA" id="ARBA00022692"/>
    </source>
</evidence>
<dbReference type="Pfam" id="PF07690">
    <property type="entry name" value="MFS_1"/>
    <property type="match status" value="1"/>
</dbReference>
<dbReference type="Gene3D" id="1.20.1250.20">
    <property type="entry name" value="MFS general substrate transporter like domains"/>
    <property type="match status" value="2"/>
</dbReference>
<evidence type="ECO:0000256" key="6">
    <source>
        <dbReference type="ARBA" id="ARBA00023136"/>
    </source>
</evidence>
<dbReference type="InterPro" id="IPR036259">
    <property type="entry name" value="MFS_trans_sf"/>
</dbReference>
<dbReference type="InterPro" id="IPR011701">
    <property type="entry name" value="MFS"/>
</dbReference>
<evidence type="ECO:0000313" key="11">
    <source>
        <dbReference type="Proteomes" id="UP000664132"/>
    </source>
</evidence>
<dbReference type="AlphaFoldDB" id="A0A8H7WI56"/>
<dbReference type="GO" id="GO:0022857">
    <property type="term" value="F:transmembrane transporter activity"/>
    <property type="evidence" value="ECO:0007669"/>
    <property type="project" value="InterPro"/>
</dbReference>
<keyword evidence="3" id="KW-0813">Transport</keyword>
<name>A0A8H7WI56_9HELO</name>
<evidence type="ECO:0000256" key="8">
    <source>
        <dbReference type="SAM" id="Phobius"/>
    </source>
</evidence>
<dbReference type="OrthoDB" id="4078873at2759"/>
<evidence type="ECO:0000256" key="5">
    <source>
        <dbReference type="ARBA" id="ARBA00022989"/>
    </source>
</evidence>
<reference evidence="10" key="1">
    <citation type="submission" date="2021-02" db="EMBL/GenBank/DDBJ databases">
        <title>Genome sequence Cadophora malorum strain M34.</title>
        <authorList>
            <person name="Stefanovic E."/>
            <person name="Vu D."/>
            <person name="Scully C."/>
            <person name="Dijksterhuis J."/>
            <person name="Roader J."/>
            <person name="Houbraken J."/>
        </authorList>
    </citation>
    <scope>NUCLEOTIDE SEQUENCE</scope>
    <source>
        <strain evidence="10">M34</strain>
    </source>
</reference>
<organism evidence="10 11">
    <name type="scientific">Cadophora malorum</name>
    <dbReference type="NCBI Taxonomy" id="108018"/>
    <lineage>
        <taxon>Eukaryota</taxon>
        <taxon>Fungi</taxon>
        <taxon>Dikarya</taxon>
        <taxon>Ascomycota</taxon>
        <taxon>Pezizomycotina</taxon>
        <taxon>Leotiomycetes</taxon>
        <taxon>Helotiales</taxon>
        <taxon>Ploettnerulaceae</taxon>
        <taxon>Cadophora</taxon>
    </lineage>
</organism>
<protein>
    <recommendedName>
        <fullName evidence="9">Major facilitator superfamily (MFS) profile domain-containing protein</fullName>
    </recommendedName>
</protein>
<feature type="transmembrane region" description="Helical" evidence="8">
    <location>
        <begin position="480"/>
        <end position="508"/>
    </location>
</feature>
<feature type="domain" description="Major facilitator superfamily (MFS) profile" evidence="9">
    <location>
        <begin position="77"/>
        <end position="584"/>
    </location>
</feature>
<evidence type="ECO:0000313" key="10">
    <source>
        <dbReference type="EMBL" id="KAG4425192.1"/>
    </source>
</evidence>
<dbReference type="SUPFAM" id="SSF103473">
    <property type="entry name" value="MFS general substrate transporter"/>
    <property type="match status" value="2"/>
</dbReference>
<dbReference type="GO" id="GO:0005886">
    <property type="term" value="C:plasma membrane"/>
    <property type="evidence" value="ECO:0007669"/>
    <property type="project" value="TreeGrafter"/>
</dbReference>
<feature type="transmembrane region" description="Helical" evidence="8">
    <location>
        <begin position="202"/>
        <end position="222"/>
    </location>
</feature>
<feature type="transmembrane region" description="Helical" evidence="8">
    <location>
        <begin position="75"/>
        <end position="99"/>
    </location>
</feature>
<evidence type="ECO:0000256" key="3">
    <source>
        <dbReference type="ARBA" id="ARBA00022448"/>
    </source>
</evidence>
<feature type="transmembrane region" description="Helical" evidence="8">
    <location>
        <begin position="171"/>
        <end position="190"/>
    </location>
</feature>
<accession>A0A8H7WI56</accession>
<feature type="region of interest" description="Disordered" evidence="7">
    <location>
        <begin position="1"/>
        <end position="48"/>
    </location>
</feature>
<dbReference type="FunFam" id="1.20.1250.20:FF:000284">
    <property type="entry name" value="Siderophore iron transporter mirB"/>
    <property type="match status" value="1"/>
</dbReference>
<keyword evidence="6 8" id="KW-0472">Membrane</keyword>
<feature type="transmembrane region" description="Helical" evidence="8">
    <location>
        <begin position="142"/>
        <end position="159"/>
    </location>
</feature>
<feature type="transmembrane region" description="Helical" evidence="8">
    <location>
        <begin position="354"/>
        <end position="374"/>
    </location>
</feature>
<feature type="transmembrane region" description="Helical" evidence="8">
    <location>
        <begin position="111"/>
        <end position="130"/>
    </location>
</feature>
<proteinExistence type="inferred from homology"/>
<feature type="transmembrane region" description="Helical" evidence="8">
    <location>
        <begin position="446"/>
        <end position="468"/>
    </location>
</feature>
<evidence type="ECO:0000256" key="2">
    <source>
        <dbReference type="ARBA" id="ARBA00008335"/>
    </source>
</evidence>
<dbReference type="PANTHER" id="PTHR23501">
    <property type="entry name" value="MAJOR FACILITATOR SUPERFAMILY"/>
    <property type="match status" value="1"/>
</dbReference>
<dbReference type="Proteomes" id="UP000664132">
    <property type="component" value="Unassembled WGS sequence"/>
</dbReference>
<dbReference type="PANTHER" id="PTHR23501:SF3">
    <property type="entry name" value="MAJOR FACILITATOR SUPERFAMILY (MFS) PROFILE DOMAIN-CONTAINING PROTEIN"/>
    <property type="match status" value="1"/>
</dbReference>
<feature type="transmembrane region" description="Helical" evidence="8">
    <location>
        <begin position="228"/>
        <end position="250"/>
    </location>
</feature>
<comment type="similarity">
    <text evidence="2">Belongs to the major facilitator superfamily.</text>
</comment>
<evidence type="ECO:0000256" key="7">
    <source>
        <dbReference type="SAM" id="MobiDB-lite"/>
    </source>
</evidence>
<dbReference type="EMBL" id="JAFJYH010000013">
    <property type="protein sequence ID" value="KAG4425192.1"/>
    <property type="molecule type" value="Genomic_DNA"/>
</dbReference>
<comment type="subcellular location">
    <subcellularLocation>
        <location evidence="1">Membrane</location>
        <topology evidence="1">Multi-pass membrane protein</topology>
    </subcellularLocation>
</comment>
<dbReference type="InterPro" id="IPR020846">
    <property type="entry name" value="MFS_dom"/>
</dbReference>